<dbReference type="Gene3D" id="3.90.960.10">
    <property type="entry name" value="YbaK/aminoacyl-tRNA synthetase-associated domain"/>
    <property type="match status" value="1"/>
</dbReference>
<dbReference type="CDD" id="cd00779">
    <property type="entry name" value="ProRS_core_prok"/>
    <property type="match status" value="1"/>
</dbReference>
<dbReference type="GO" id="GO:0005829">
    <property type="term" value="C:cytosol"/>
    <property type="evidence" value="ECO:0007669"/>
    <property type="project" value="TreeGrafter"/>
</dbReference>
<keyword evidence="8 10" id="KW-0030">Aminoacyl-tRNA synthetase</keyword>
<dbReference type="GO" id="GO:0006433">
    <property type="term" value="P:prolyl-tRNA aminoacylation"/>
    <property type="evidence" value="ECO:0007669"/>
    <property type="project" value="UniProtKB-UniRule"/>
</dbReference>
<dbReference type="InterPro" id="IPR045864">
    <property type="entry name" value="aa-tRNA-synth_II/BPL/LPL"/>
</dbReference>
<dbReference type="FunFam" id="3.90.960.10:FF:000001">
    <property type="entry name" value="Proline--tRNA ligase"/>
    <property type="match status" value="1"/>
</dbReference>
<comment type="subcellular location">
    <subcellularLocation>
        <location evidence="1 10">Cytoplasm</location>
    </subcellularLocation>
</comment>
<organism evidence="13 14">
    <name type="scientific">Pantoea phytobeneficialis</name>
    <dbReference type="NCBI Taxonomy" id="2052056"/>
    <lineage>
        <taxon>Bacteria</taxon>
        <taxon>Pseudomonadati</taxon>
        <taxon>Pseudomonadota</taxon>
        <taxon>Gammaproteobacteria</taxon>
        <taxon>Enterobacterales</taxon>
        <taxon>Erwiniaceae</taxon>
        <taxon>Pantoea</taxon>
    </lineage>
</organism>
<dbReference type="PANTHER" id="PTHR42753">
    <property type="entry name" value="MITOCHONDRIAL RIBOSOME PROTEIN L39/PROLYL-TRNA LIGASE FAMILY MEMBER"/>
    <property type="match status" value="1"/>
</dbReference>
<evidence type="ECO:0000313" key="12">
    <source>
        <dbReference type="EMBL" id="MDO6409294.1"/>
    </source>
</evidence>
<dbReference type="Pfam" id="PF03129">
    <property type="entry name" value="HGTP_anticodon"/>
    <property type="match status" value="1"/>
</dbReference>
<dbReference type="InterPro" id="IPR006195">
    <property type="entry name" value="aa-tRNA-synth_II"/>
</dbReference>
<keyword evidence="7 10" id="KW-0648">Protein biosynthesis</keyword>
<evidence type="ECO:0000256" key="7">
    <source>
        <dbReference type="ARBA" id="ARBA00022917"/>
    </source>
</evidence>
<dbReference type="FunFam" id="3.40.50.800:FF:000006">
    <property type="entry name" value="Proline--tRNA ligase"/>
    <property type="match status" value="1"/>
</dbReference>
<dbReference type="RefSeq" id="WP_208724855.1">
    <property type="nucleotide sequence ID" value="NZ_CP024636.1"/>
</dbReference>
<keyword evidence="5 10" id="KW-0547">Nucleotide-binding</keyword>
<proteinExistence type="inferred from homology"/>
<evidence type="ECO:0000256" key="4">
    <source>
        <dbReference type="ARBA" id="ARBA00022598"/>
    </source>
</evidence>
<dbReference type="InterPro" id="IPR033730">
    <property type="entry name" value="ProRS_core_prok"/>
</dbReference>
<dbReference type="FunFam" id="3.30.930.10:FF:000012">
    <property type="entry name" value="Proline--tRNA ligase"/>
    <property type="match status" value="1"/>
</dbReference>
<dbReference type="PROSITE" id="PS50862">
    <property type="entry name" value="AA_TRNA_LIGASE_II"/>
    <property type="match status" value="1"/>
</dbReference>
<dbReference type="NCBIfam" id="NF006625">
    <property type="entry name" value="PRK09194.1"/>
    <property type="match status" value="1"/>
</dbReference>
<dbReference type="Pfam" id="PF04073">
    <property type="entry name" value="tRNA_edit"/>
    <property type="match status" value="1"/>
</dbReference>
<reference evidence="14" key="1">
    <citation type="submission" date="2017-11" db="EMBL/GenBank/DDBJ databases">
        <title>Genome sequence of Pantoea sp. MSR2.</title>
        <authorList>
            <person name="Nascimento F.X."/>
        </authorList>
    </citation>
    <scope>NUCLEOTIDE SEQUENCE [LARGE SCALE GENOMIC DNA]</scope>
    <source>
        <strain evidence="14">MSR2</strain>
    </source>
</reference>
<dbReference type="EMBL" id="JAUOOM010000028">
    <property type="protein sequence ID" value="MDO6409294.1"/>
    <property type="molecule type" value="Genomic_DNA"/>
</dbReference>
<evidence type="ECO:0000259" key="11">
    <source>
        <dbReference type="PROSITE" id="PS50862"/>
    </source>
</evidence>
<comment type="catalytic activity">
    <reaction evidence="9 10">
        <text>tRNA(Pro) + L-proline + ATP = L-prolyl-tRNA(Pro) + AMP + diphosphate</text>
        <dbReference type="Rhea" id="RHEA:14305"/>
        <dbReference type="Rhea" id="RHEA-COMP:9700"/>
        <dbReference type="Rhea" id="RHEA-COMP:9702"/>
        <dbReference type="ChEBI" id="CHEBI:30616"/>
        <dbReference type="ChEBI" id="CHEBI:33019"/>
        <dbReference type="ChEBI" id="CHEBI:60039"/>
        <dbReference type="ChEBI" id="CHEBI:78442"/>
        <dbReference type="ChEBI" id="CHEBI:78532"/>
        <dbReference type="ChEBI" id="CHEBI:456215"/>
        <dbReference type="EC" id="6.1.1.15"/>
    </reaction>
</comment>
<evidence type="ECO:0000313" key="13">
    <source>
        <dbReference type="EMBL" id="QGR05614.1"/>
    </source>
</evidence>
<evidence type="ECO:0000313" key="14">
    <source>
        <dbReference type="Proteomes" id="UP000424872"/>
    </source>
</evidence>
<dbReference type="GO" id="GO:0004827">
    <property type="term" value="F:proline-tRNA ligase activity"/>
    <property type="evidence" value="ECO:0007669"/>
    <property type="project" value="UniProtKB-UniRule"/>
</dbReference>
<dbReference type="InterPro" id="IPR004500">
    <property type="entry name" value="Pro-tRNA-synth_IIa_bac-type"/>
</dbReference>
<name>A0AAP9H334_9GAMM</name>
<dbReference type="HAMAP" id="MF_01569">
    <property type="entry name" value="Pro_tRNA_synth_type1"/>
    <property type="match status" value="1"/>
</dbReference>
<evidence type="ECO:0000256" key="3">
    <source>
        <dbReference type="ARBA" id="ARBA00022490"/>
    </source>
</evidence>
<comment type="similarity">
    <text evidence="10">Belongs to the class-II aminoacyl-tRNA synthetase family. ProS type 1 subfamily.</text>
</comment>
<dbReference type="PANTHER" id="PTHR42753:SF2">
    <property type="entry name" value="PROLINE--TRNA LIGASE"/>
    <property type="match status" value="1"/>
</dbReference>
<feature type="domain" description="Aminoacyl-transfer RNA synthetases class-II family profile" evidence="11">
    <location>
        <begin position="38"/>
        <end position="468"/>
    </location>
</feature>
<dbReference type="SUPFAM" id="SSF55681">
    <property type="entry name" value="Class II aaRS and biotin synthetases"/>
    <property type="match status" value="1"/>
</dbReference>
<dbReference type="Pfam" id="PF00587">
    <property type="entry name" value="tRNA-synt_2b"/>
    <property type="match status" value="1"/>
</dbReference>
<dbReference type="GO" id="GO:0005524">
    <property type="term" value="F:ATP binding"/>
    <property type="evidence" value="ECO:0007669"/>
    <property type="project" value="UniProtKB-UniRule"/>
</dbReference>
<gene>
    <name evidence="10 13" type="primary">proS</name>
    <name evidence="13" type="ORF">CTZ24_04005</name>
    <name evidence="12" type="ORF">Q3404_22240</name>
</gene>
<dbReference type="InterPro" id="IPR036621">
    <property type="entry name" value="Anticodon-bd_dom_sf"/>
</dbReference>
<reference evidence="12" key="3">
    <citation type="submission" date="2023-07" db="EMBL/GenBank/DDBJ databases">
        <title>The extreme plant-growth-promoting properties of Pantoea phytobeneficialis PF55 revealed by functional and genomic analysis.</title>
        <authorList>
            <person name="Nascimento F.X."/>
            <person name="Marcio R.J."/>
        </authorList>
    </citation>
    <scope>NUCLEOTIDE SEQUENCE</scope>
    <source>
        <strain evidence="12">PF55</strain>
    </source>
</reference>
<dbReference type="AlphaFoldDB" id="A0AAP9H334"/>
<dbReference type="EMBL" id="CP024636">
    <property type="protein sequence ID" value="QGR05614.1"/>
    <property type="molecule type" value="Genomic_DNA"/>
</dbReference>
<dbReference type="NCBIfam" id="TIGR00409">
    <property type="entry name" value="proS_fam_II"/>
    <property type="match status" value="1"/>
</dbReference>
<dbReference type="SUPFAM" id="SSF52954">
    <property type="entry name" value="Class II aaRS ABD-related"/>
    <property type="match status" value="1"/>
</dbReference>
<accession>A0AAP9H334</accession>
<dbReference type="Gene3D" id="3.40.50.800">
    <property type="entry name" value="Anticodon-binding domain"/>
    <property type="match status" value="1"/>
</dbReference>
<dbReference type="InterPro" id="IPR050062">
    <property type="entry name" value="Pro-tRNA_synthetase"/>
</dbReference>
<dbReference type="InterPro" id="IPR007214">
    <property type="entry name" value="YbaK/aa-tRNA-synth-assoc-dom"/>
</dbReference>
<dbReference type="InterPro" id="IPR002314">
    <property type="entry name" value="aa-tRNA-synt_IIb"/>
</dbReference>
<keyword evidence="6 10" id="KW-0067">ATP-binding</keyword>
<comment type="subunit">
    <text evidence="2 10">Homodimer.</text>
</comment>
<evidence type="ECO:0000256" key="5">
    <source>
        <dbReference type="ARBA" id="ARBA00022741"/>
    </source>
</evidence>
<comment type="function">
    <text evidence="10">Catalyzes the attachment of proline to tRNA(Pro) in a two-step reaction: proline is first activated by ATP to form Pro-AMP and then transferred to the acceptor end of tRNA(Pro). As ProRS can inadvertently accommodate and process non-cognate amino acids such as alanine and cysteine, to avoid such errors it has two additional distinct editing activities against alanine. One activity is designated as 'pretransfer' editing and involves the tRNA(Pro)-independent hydrolysis of activated Ala-AMP. The other activity is designated 'posttransfer' editing and involves deacylation of mischarged Ala-tRNA(Pro). The misacylated Cys-tRNA(Pro) is not edited by ProRS.</text>
</comment>
<sequence length="572" mass="63622">MRTTQYLLSTLKETPSDAEVISHQLMLRAGMIRKLASGLYTWLPTGVRVLRKVENIVREEMNNAGAIEISMPVVQPADLWEESGRWEQYGPELLRIKDRHDRPFVLGPTHEEVVTDLIRNELSSYKQLPLNLYQIQTKFRDEVRPRFGVMRSREFIMKDAYSFHTSQESLQETYDAMYRAYSQSFSRMGLDFRAVQADTGSIGGSASHEFQVLAQSGEDDVIFSSESDYAANIEKAEALAPAGERPQPTQQMVQFDTPNAKTIAELVEQHQLPIEKTVKTLFVKGTEESGHALVALLLRGDHQLNEVKAEKLDIVAAPLEMATEAEIRAVLGAGPGSLGPVGLTMPVIADRTVAKTSDFCTGANIDGKHFAGINWGRDLPEPRVEDIRNVVEGDPSPDGKGTLLIKRGIEVGHIFQLGTKYSDALKAAVQGEDGRNQIMTMGCYGIGITRVVAAAIEQNHDERGIIWPAALAPFEVAILPMNMHKSFRVKEVADDLYNALRAKGIDVILDDRKERPGVMFADMELIGVPHTIVIGDRNLDNEEIEYKARSASEKEMIKHSEIVEFLAKALNK</sequence>
<reference evidence="13" key="2">
    <citation type="journal article" date="2020" name="Environ. Microbiol.">
        <title>The extreme plant-growth-promoting properties of Pantoea phytobeneficialis MSR2 revealed by functional and genomic analysis.</title>
        <authorList>
            <person name="Nascimento F.X."/>
            <person name="Hernandez A.G."/>
            <person name="Glick B.R."/>
            <person name="Rossi M.J."/>
        </authorList>
    </citation>
    <scope>NUCLEOTIDE SEQUENCE</scope>
    <source>
        <strain evidence="13">MSR2</strain>
    </source>
</reference>
<dbReference type="InterPro" id="IPR004154">
    <property type="entry name" value="Anticodon-bd"/>
</dbReference>
<keyword evidence="15" id="KW-1185">Reference proteome</keyword>
<dbReference type="EC" id="6.1.1.15" evidence="10"/>
<keyword evidence="3 10" id="KW-0963">Cytoplasm</keyword>
<dbReference type="Proteomes" id="UP001171299">
    <property type="component" value="Unassembled WGS sequence"/>
</dbReference>
<dbReference type="PIRSF" id="PIRSF001535">
    <property type="entry name" value="ProRS_1"/>
    <property type="match status" value="1"/>
</dbReference>
<evidence type="ECO:0000256" key="10">
    <source>
        <dbReference type="HAMAP-Rule" id="MF_01569"/>
    </source>
</evidence>
<dbReference type="PRINTS" id="PR01046">
    <property type="entry name" value="TRNASYNTHPRO"/>
</dbReference>
<evidence type="ECO:0000256" key="1">
    <source>
        <dbReference type="ARBA" id="ARBA00004496"/>
    </source>
</evidence>
<protein>
    <recommendedName>
        <fullName evidence="10">Proline--tRNA ligase</fullName>
        <ecNumber evidence="10">6.1.1.15</ecNumber>
    </recommendedName>
    <alternativeName>
        <fullName evidence="10">Prolyl-tRNA synthetase</fullName>
        <shortName evidence="10">ProRS</shortName>
    </alternativeName>
</protein>
<evidence type="ECO:0000256" key="2">
    <source>
        <dbReference type="ARBA" id="ARBA00011738"/>
    </source>
</evidence>
<dbReference type="CDD" id="cd04334">
    <property type="entry name" value="ProRS-INS"/>
    <property type="match status" value="1"/>
</dbReference>
<dbReference type="InterPro" id="IPR036754">
    <property type="entry name" value="YbaK/aa-tRNA-synt-asso_dom_sf"/>
</dbReference>
<dbReference type="InterPro" id="IPR044140">
    <property type="entry name" value="ProRS_anticodon_short"/>
</dbReference>
<evidence type="ECO:0000256" key="8">
    <source>
        <dbReference type="ARBA" id="ARBA00023146"/>
    </source>
</evidence>
<dbReference type="InterPro" id="IPR002316">
    <property type="entry name" value="Pro-tRNA-ligase_IIa"/>
</dbReference>
<dbReference type="InterPro" id="IPR023717">
    <property type="entry name" value="Pro-tRNA-Synthase_IIa_type1"/>
</dbReference>
<comment type="domain">
    <text evidence="10">Consists of three domains: the N-terminal catalytic domain, the editing domain and the C-terminal anticodon-binding domain.</text>
</comment>
<dbReference type="KEGG" id="ppho:CTZ24_04005"/>
<evidence type="ECO:0000256" key="9">
    <source>
        <dbReference type="ARBA" id="ARBA00047671"/>
    </source>
</evidence>
<keyword evidence="4 10" id="KW-0436">Ligase</keyword>
<dbReference type="CDD" id="cd00861">
    <property type="entry name" value="ProRS_anticodon_short"/>
    <property type="match status" value="1"/>
</dbReference>
<dbReference type="Proteomes" id="UP000424872">
    <property type="component" value="Chromosome"/>
</dbReference>
<dbReference type="SUPFAM" id="SSF55826">
    <property type="entry name" value="YbaK/ProRS associated domain"/>
    <property type="match status" value="1"/>
</dbReference>
<dbReference type="GO" id="GO:0002161">
    <property type="term" value="F:aminoacyl-tRNA deacylase activity"/>
    <property type="evidence" value="ECO:0007669"/>
    <property type="project" value="InterPro"/>
</dbReference>
<dbReference type="Gene3D" id="3.30.930.10">
    <property type="entry name" value="Bira Bifunctional Protein, Domain 2"/>
    <property type="match status" value="2"/>
</dbReference>
<evidence type="ECO:0000313" key="15">
    <source>
        <dbReference type="Proteomes" id="UP001171299"/>
    </source>
</evidence>
<dbReference type="FunFam" id="3.30.930.10:FF:000097">
    <property type="entry name" value="Proline--tRNA ligase"/>
    <property type="match status" value="1"/>
</dbReference>
<evidence type="ECO:0000256" key="6">
    <source>
        <dbReference type="ARBA" id="ARBA00022840"/>
    </source>
</evidence>